<keyword evidence="5 9" id="KW-0067">ATP-binding</keyword>
<dbReference type="Pfam" id="PF01624">
    <property type="entry name" value="MutS_I"/>
    <property type="match status" value="1"/>
</dbReference>
<evidence type="ECO:0000256" key="2">
    <source>
        <dbReference type="ARBA" id="ARBA00021982"/>
    </source>
</evidence>
<dbReference type="GO" id="GO:0003684">
    <property type="term" value="F:damaged DNA binding"/>
    <property type="evidence" value="ECO:0007669"/>
    <property type="project" value="UniProtKB-UniRule"/>
</dbReference>
<comment type="similarity">
    <text evidence="1 9 10">Belongs to the DNA mismatch repair MutS family.</text>
</comment>
<dbReference type="InterPro" id="IPR045076">
    <property type="entry name" value="MutS"/>
</dbReference>
<evidence type="ECO:0000256" key="9">
    <source>
        <dbReference type="HAMAP-Rule" id="MF_00096"/>
    </source>
</evidence>
<feature type="binding site" evidence="9">
    <location>
        <begin position="650"/>
        <end position="657"/>
    </location>
    <ligand>
        <name>ATP</name>
        <dbReference type="ChEBI" id="CHEBI:30616"/>
    </ligand>
</feature>
<dbReference type="EMBL" id="FLYE01000034">
    <property type="protein sequence ID" value="SCA57025.1"/>
    <property type="molecule type" value="Genomic_DNA"/>
</dbReference>
<dbReference type="NCBIfam" id="TIGR01070">
    <property type="entry name" value="mutS1"/>
    <property type="match status" value="1"/>
</dbReference>
<protein>
    <recommendedName>
        <fullName evidence="2 9">DNA mismatch repair protein MutS</fullName>
    </recommendedName>
</protein>
<keyword evidence="4 9" id="KW-0227">DNA damage</keyword>
<evidence type="ECO:0000256" key="10">
    <source>
        <dbReference type="RuleBase" id="RU003756"/>
    </source>
</evidence>
<comment type="function">
    <text evidence="8 9">This protein is involved in the repair of mismatches in DNA. It is possible that it carries out the mismatch recognition step. This protein has a weak ATPase activity.</text>
</comment>
<dbReference type="SUPFAM" id="SSF53150">
    <property type="entry name" value="DNA repair protein MutS, domain II"/>
    <property type="match status" value="1"/>
</dbReference>
<dbReference type="GO" id="GO:0005524">
    <property type="term" value="F:ATP binding"/>
    <property type="evidence" value="ECO:0007669"/>
    <property type="project" value="UniProtKB-UniRule"/>
</dbReference>
<feature type="domain" description="DNA mismatch repair proteins mutS family" evidence="11">
    <location>
        <begin position="724"/>
        <end position="740"/>
    </location>
</feature>
<dbReference type="Pfam" id="PF05192">
    <property type="entry name" value="MutS_III"/>
    <property type="match status" value="1"/>
</dbReference>
<dbReference type="PANTHER" id="PTHR11361">
    <property type="entry name" value="DNA MISMATCH REPAIR PROTEIN MUTS FAMILY MEMBER"/>
    <property type="match status" value="1"/>
</dbReference>
<dbReference type="Gene3D" id="3.40.50.300">
    <property type="entry name" value="P-loop containing nucleotide triphosphate hydrolases"/>
    <property type="match status" value="1"/>
</dbReference>
<evidence type="ECO:0000256" key="4">
    <source>
        <dbReference type="ARBA" id="ARBA00022763"/>
    </source>
</evidence>
<dbReference type="GO" id="GO:0030983">
    <property type="term" value="F:mismatched DNA binding"/>
    <property type="evidence" value="ECO:0007669"/>
    <property type="project" value="InterPro"/>
</dbReference>
<dbReference type="Gene3D" id="6.10.140.430">
    <property type="match status" value="1"/>
</dbReference>
<dbReference type="SMART" id="SM00534">
    <property type="entry name" value="MUTSac"/>
    <property type="match status" value="1"/>
</dbReference>
<dbReference type="InterPro" id="IPR016151">
    <property type="entry name" value="DNA_mismatch_repair_MutS_N"/>
</dbReference>
<dbReference type="Gene3D" id="3.40.1170.10">
    <property type="entry name" value="DNA repair protein MutS, domain I"/>
    <property type="match status" value="1"/>
</dbReference>
<dbReference type="InterPro" id="IPR007860">
    <property type="entry name" value="DNA_mmatch_repair_MutS_con_dom"/>
</dbReference>
<evidence type="ECO:0000256" key="1">
    <source>
        <dbReference type="ARBA" id="ARBA00006271"/>
    </source>
</evidence>
<evidence type="ECO:0000256" key="6">
    <source>
        <dbReference type="ARBA" id="ARBA00023125"/>
    </source>
</evidence>
<dbReference type="SMART" id="SM00533">
    <property type="entry name" value="MUTSd"/>
    <property type="match status" value="1"/>
</dbReference>
<accession>A0A1C3RIF2</accession>
<keyword evidence="7 9" id="KW-0234">DNA repair</keyword>
<dbReference type="InterPro" id="IPR007696">
    <property type="entry name" value="DNA_mismatch_repair_MutS_core"/>
</dbReference>
<dbReference type="STRING" id="1867952.MTBPR1_40048"/>
<dbReference type="Gene3D" id="1.10.1420.10">
    <property type="match status" value="2"/>
</dbReference>
<keyword evidence="6 9" id="KW-0238">DNA-binding</keyword>
<gene>
    <name evidence="9 12" type="primary">mutS</name>
    <name evidence="12" type="ORF">MTBPR1_40048</name>
</gene>
<dbReference type="GO" id="GO:0140664">
    <property type="term" value="F:ATP-dependent DNA damage sensor activity"/>
    <property type="evidence" value="ECO:0007669"/>
    <property type="project" value="InterPro"/>
</dbReference>
<evidence type="ECO:0000313" key="12">
    <source>
        <dbReference type="EMBL" id="SCA57025.1"/>
    </source>
</evidence>
<dbReference type="SUPFAM" id="SSF52540">
    <property type="entry name" value="P-loop containing nucleoside triphosphate hydrolases"/>
    <property type="match status" value="1"/>
</dbReference>
<evidence type="ECO:0000256" key="3">
    <source>
        <dbReference type="ARBA" id="ARBA00022741"/>
    </source>
</evidence>
<dbReference type="Pfam" id="PF05188">
    <property type="entry name" value="MutS_II"/>
    <property type="match status" value="1"/>
</dbReference>
<dbReference type="NCBIfam" id="NF003810">
    <property type="entry name" value="PRK05399.1"/>
    <property type="match status" value="1"/>
</dbReference>
<keyword evidence="3 9" id="KW-0547">Nucleotide-binding</keyword>
<dbReference type="FunFam" id="1.10.1420.10:FF:000001">
    <property type="entry name" value="DNA mismatch repair protein MutS"/>
    <property type="match status" value="1"/>
</dbReference>
<dbReference type="SUPFAM" id="SSF48334">
    <property type="entry name" value="DNA repair protein MutS, domain III"/>
    <property type="match status" value="1"/>
</dbReference>
<dbReference type="GO" id="GO:0006298">
    <property type="term" value="P:mismatch repair"/>
    <property type="evidence" value="ECO:0007669"/>
    <property type="project" value="UniProtKB-UniRule"/>
</dbReference>
<dbReference type="InterPro" id="IPR005748">
    <property type="entry name" value="DNA_mismatch_repair_MutS"/>
</dbReference>
<dbReference type="InterPro" id="IPR007861">
    <property type="entry name" value="DNA_mismatch_repair_MutS_clamp"/>
</dbReference>
<dbReference type="Pfam" id="PF00488">
    <property type="entry name" value="MutS_V"/>
    <property type="match status" value="1"/>
</dbReference>
<dbReference type="InterPro" id="IPR036678">
    <property type="entry name" value="MutS_con_dom_sf"/>
</dbReference>
<dbReference type="FunFam" id="3.40.50.300:FF:000870">
    <property type="entry name" value="MutS protein homolog 4"/>
    <property type="match status" value="1"/>
</dbReference>
<dbReference type="Proteomes" id="UP000231658">
    <property type="component" value="Unassembled WGS sequence"/>
</dbReference>
<evidence type="ECO:0000313" key="13">
    <source>
        <dbReference type="Proteomes" id="UP000231658"/>
    </source>
</evidence>
<dbReference type="InterPro" id="IPR007695">
    <property type="entry name" value="DNA_mismatch_repair_MutS-lik_N"/>
</dbReference>
<dbReference type="AlphaFoldDB" id="A0A1C3RIF2"/>
<dbReference type="HAMAP" id="MF_00096">
    <property type="entry name" value="MutS"/>
    <property type="match status" value="1"/>
</dbReference>
<sequence length="899" mass="98738">MTTLEVAKEHLPAEVSQEEIEARMKGGATPMMAQFMALKERHPDYLLFYRMGDFYELFFQDAVSAAQALQITLTKRGHHNGEDIPMCGVPVKAYESYLPKLVEKGFKVALCEQMEDPAEAKKRGSKSVVKRDVVRLFTAGTITEDTLLDARTNNYLAAVAQSRSEMGVAWLDISTGAFYTQACVPALLPAVLARLNPGELLVSDKLLQAPEHFDTFNDFKSVLTPQPNSRFDSSNGTKRLEKLYGVKTLESFASFARGEISAAGALVDYVELTQKGKLPRLEIPRQLAQGASMEIDAATRRNLELSLTLSGQRKGSLLEVIDRTVSGAGARLLSTWLSSPLTDVGQIDQRLDGVQFFKEDLAAREDMREALKKCPDMERALSRITLGRGGPRDLAAIRDGLAASFELREKLITLTPAPILEQCASDLGNHGELVDKLARSLGEDLPLLARDGDFIAPGYAPELDELRGLRSESKRLISNLQARYAETVDIPTLKVKHNNVLGYFVEVTAKQSEKMPSEGEFIHRQTMKNVIRYTTVELSELEGKISSAGDRSLALETRLFEELISDVMMKADEIALAANSLARLDVLSALAQIAIECNYNRPVLSEDYAFDIQGGRHPVVEAALLTANESAFVANNCDLSQDQRLWLITGPNMAGKSTFLRQNALITIMAQMGGFVPADHAHIGVVDRLFSRVGAADDLARGRSTFMVEMVEAAAILNQSTERSLVILDEIGRGTATFDGLSIAWAVVEHLHELNKCRALFATHYHELTALTSKLGHLSCHSMKVKEWKGEVIFLHEVGGGAADRSYGIHVARLAGLPKAVIKRAEQVLETLEKGEQSSAVTKLADDLPLFAALAHEPEPIMVEAGPSEVEIALDDIQPDDMSPREALEALYRLKGLRD</sequence>
<reference evidence="12 13" key="1">
    <citation type="submission" date="2016-07" db="EMBL/GenBank/DDBJ databases">
        <authorList>
            <person name="Lefevre C.T."/>
        </authorList>
    </citation>
    <scope>NUCLEOTIDE SEQUENCE [LARGE SCALE GENOMIC DNA]</scope>
    <source>
        <strain evidence="12">PR1</strain>
    </source>
</reference>
<evidence type="ECO:0000256" key="5">
    <source>
        <dbReference type="ARBA" id="ARBA00022840"/>
    </source>
</evidence>
<evidence type="ECO:0000256" key="8">
    <source>
        <dbReference type="ARBA" id="ARBA00024647"/>
    </source>
</evidence>
<dbReference type="PANTHER" id="PTHR11361:SF34">
    <property type="entry name" value="DNA MISMATCH REPAIR PROTEIN MSH1, MITOCHONDRIAL"/>
    <property type="match status" value="1"/>
</dbReference>
<keyword evidence="13" id="KW-1185">Reference proteome</keyword>
<dbReference type="SUPFAM" id="SSF55271">
    <property type="entry name" value="DNA repair protein MutS, domain I"/>
    <property type="match status" value="1"/>
</dbReference>
<name>A0A1C3RIF2_9PROT</name>
<dbReference type="InterPro" id="IPR036187">
    <property type="entry name" value="DNA_mismatch_repair_MutS_sf"/>
</dbReference>
<dbReference type="CDD" id="cd03284">
    <property type="entry name" value="ABC_MutS1"/>
    <property type="match status" value="1"/>
</dbReference>
<dbReference type="InterPro" id="IPR027417">
    <property type="entry name" value="P-loop_NTPase"/>
</dbReference>
<dbReference type="PROSITE" id="PS00486">
    <property type="entry name" value="DNA_MISMATCH_REPAIR_2"/>
    <property type="match status" value="1"/>
</dbReference>
<proteinExistence type="inferred from homology"/>
<dbReference type="FunFam" id="3.40.1170.10:FF:000001">
    <property type="entry name" value="DNA mismatch repair protein MutS"/>
    <property type="match status" value="1"/>
</dbReference>
<evidence type="ECO:0000256" key="7">
    <source>
        <dbReference type="ARBA" id="ARBA00023204"/>
    </source>
</evidence>
<dbReference type="PIRSF" id="PIRSF037677">
    <property type="entry name" value="DNA_mis_repair_Msh6"/>
    <property type="match status" value="1"/>
</dbReference>
<dbReference type="InterPro" id="IPR000432">
    <property type="entry name" value="DNA_mismatch_repair_MutS_C"/>
</dbReference>
<dbReference type="InterPro" id="IPR017261">
    <property type="entry name" value="DNA_mismatch_repair_MutS/MSH"/>
</dbReference>
<dbReference type="Gene3D" id="3.30.420.110">
    <property type="entry name" value="MutS, connector domain"/>
    <property type="match status" value="1"/>
</dbReference>
<organism evidence="12 13">
    <name type="scientific">Candidatus Terasakiella magnetica</name>
    <dbReference type="NCBI Taxonomy" id="1867952"/>
    <lineage>
        <taxon>Bacteria</taxon>
        <taxon>Pseudomonadati</taxon>
        <taxon>Pseudomonadota</taxon>
        <taxon>Alphaproteobacteria</taxon>
        <taxon>Rhodospirillales</taxon>
        <taxon>Terasakiellaceae</taxon>
        <taxon>Terasakiella</taxon>
    </lineage>
</organism>
<dbReference type="Pfam" id="PF05190">
    <property type="entry name" value="MutS_IV"/>
    <property type="match status" value="1"/>
</dbReference>
<dbReference type="GO" id="GO:0005829">
    <property type="term" value="C:cytosol"/>
    <property type="evidence" value="ECO:0007669"/>
    <property type="project" value="TreeGrafter"/>
</dbReference>
<evidence type="ECO:0000259" key="11">
    <source>
        <dbReference type="PROSITE" id="PS00486"/>
    </source>
</evidence>